<sequence length="106" mass="11488">MNLLAITAAGLLVTSATQAKDLQFPDASETVEELIALWKDSNSTCRGASGGDVKVAAACLSRSVYGVALNERDWCLGKKDQVNAEMTWHECGEDSLRFPPFKIPEQ</sequence>
<protein>
    <submittedName>
        <fullName evidence="2">Uncharacterized protein</fullName>
    </submittedName>
</protein>
<organism evidence="2 3">
    <name type="scientific">Mesorhizobium retamae</name>
    <dbReference type="NCBI Taxonomy" id="2912854"/>
    <lineage>
        <taxon>Bacteria</taxon>
        <taxon>Pseudomonadati</taxon>
        <taxon>Pseudomonadota</taxon>
        <taxon>Alphaproteobacteria</taxon>
        <taxon>Hyphomicrobiales</taxon>
        <taxon>Phyllobacteriaceae</taxon>
        <taxon>Mesorhizobium</taxon>
    </lineage>
</organism>
<feature type="chain" id="PRO_5045645043" evidence="1">
    <location>
        <begin position="20"/>
        <end position="106"/>
    </location>
</feature>
<dbReference type="Proteomes" id="UP001201701">
    <property type="component" value="Unassembled WGS sequence"/>
</dbReference>
<keyword evidence="1" id="KW-0732">Signal</keyword>
<gene>
    <name evidence="2" type="ORF">L4923_25295</name>
</gene>
<keyword evidence="3" id="KW-1185">Reference proteome</keyword>
<dbReference type="EMBL" id="JAKREW010000040">
    <property type="protein sequence ID" value="MCG7508362.1"/>
    <property type="molecule type" value="Genomic_DNA"/>
</dbReference>
<evidence type="ECO:0000313" key="2">
    <source>
        <dbReference type="EMBL" id="MCG7508362.1"/>
    </source>
</evidence>
<name>A0ABS9QLQ8_9HYPH</name>
<feature type="signal peptide" evidence="1">
    <location>
        <begin position="1"/>
        <end position="19"/>
    </location>
</feature>
<evidence type="ECO:0000256" key="1">
    <source>
        <dbReference type="SAM" id="SignalP"/>
    </source>
</evidence>
<comment type="caution">
    <text evidence="2">The sequence shown here is derived from an EMBL/GenBank/DDBJ whole genome shotgun (WGS) entry which is preliminary data.</text>
</comment>
<accession>A0ABS9QLQ8</accession>
<evidence type="ECO:0000313" key="3">
    <source>
        <dbReference type="Proteomes" id="UP001201701"/>
    </source>
</evidence>
<proteinExistence type="predicted"/>
<reference evidence="2 3" key="1">
    <citation type="submission" date="2022-02" db="EMBL/GenBank/DDBJ databases">
        <title>Draft genome sequence of Mezorhizobium retamae strain IRAMC:0171 isolated from Retama raetam nodules.</title>
        <authorList>
            <person name="Bengaied R."/>
            <person name="Sbissi I."/>
            <person name="Huber K."/>
            <person name="Ghodbane F."/>
            <person name="Nouioui I."/>
            <person name="Tarhouni M."/>
            <person name="Gtari M."/>
        </authorList>
    </citation>
    <scope>NUCLEOTIDE SEQUENCE [LARGE SCALE GENOMIC DNA]</scope>
    <source>
        <strain evidence="2 3">IRAMC:0171</strain>
    </source>
</reference>
<dbReference type="RefSeq" id="WP_239369876.1">
    <property type="nucleotide sequence ID" value="NZ_JAKREW010000040.1"/>
</dbReference>